<proteinExistence type="predicted"/>
<evidence type="ECO:0000313" key="1">
    <source>
        <dbReference type="EMBL" id="JAI05957.1"/>
    </source>
</evidence>
<dbReference type="AlphaFoldDB" id="A0A0E9XU66"/>
<reference evidence="1" key="2">
    <citation type="journal article" date="2015" name="Fish Shellfish Immunol.">
        <title>Early steps in the European eel (Anguilla anguilla)-Vibrio vulnificus interaction in the gills: Role of the RtxA13 toxin.</title>
        <authorList>
            <person name="Callol A."/>
            <person name="Pajuelo D."/>
            <person name="Ebbesson L."/>
            <person name="Teles M."/>
            <person name="MacKenzie S."/>
            <person name="Amaro C."/>
        </authorList>
    </citation>
    <scope>NUCLEOTIDE SEQUENCE</scope>
</reference>
<name>A0A0E9XU66_ANGAN</name>
<accession>A0A0E9XU66</accession>
<sequence>MVIRKDSQQIMRSQTRPSI</sequence>
<dbReference type="EMBL" id="GBXM01002621">
    <property type="protein sequence ID" value="JAI05957.1"/>
    <property type="molecule type" value="Transcribed_RNA"/>
</dbReference>
<protein>
    <submittedName>
        <fullName evidence="1">Uncharacterized protein</fullName>
    </submittedName>
</protein>
<organism evidence="1">
    <name type="scientific">Anguilla anguilla</name>
    <name type="common">European freshwater eel</name>
    <name type="synonym">Muraena anguilla</name>
    <dbReference type="NCBI Taxonomy" id="7936"/>
    <lineage>
        <taxon>Eukaryota</taxon>
        <taxon>Metazoa</taxon>
        <taxon>Chordata</taxon>
        <taxon>Craniata</taxon>
        <taxon>Vertebrata</taxon>
        <taxon>Euteleostomi</taxon>
        <taxon>Actinopterygii</taxon>
        <taxon>Neopterygii</taxon>
        <taxon>Teleostei</taxon>
        <taxon>Anguilliformes</taxon>
        <taxon>Anguillidae</taxon>
        <taxon>Anguilla</taxon>
    </lineage>
</organism>
<reference evidence="1" key="1">
    <citation type="submission" date="2014-11" db="EMBL/GenBank/DDBJ databases">
        <authorList>
            <person name="Amaro Gonzalez C."/>
        </authorList>
    </citation>
    <scope>NUCLEOTIDE SEQUENCE</scope>
</reference>